<evidence type="ECO:0000313" key="1">
    <source>
        <dbReference type="EMBL" id="SDI94604.1"/>
    </source>
</evidence>
<gene>
    <name evidence="2" type="ORF">NCTC13492_00882</name>
    <name evidence="1" type="ORF">SAMN05421542_2340</name>
</gene>
<accession>A0A2X2VDV9</accession>
<evidence type="ECO:0000313" key="4">
    <source>
        <dbReference type="Proteomes" id="UP000251670"/>
    </source>
</evidence>
<dbReference type="EMBL" id="UAWB01000002">
    <property type="protein sequence ID" value="SQB27206.1"/>
    <property type="molecule type" value="Genomic_DNA"/>
</dbReference>
<reference evidence="1 3" key="1">
    <citation type="submission" date="2016-10" db="EMBL/GenBank/DDBJ databases">
        <authorList>
            <person name="Varghese N."/>
            <person name="Submissions S."/>
        </authorList>
    </citation>
    <scope>NUCLEOTIDE SEQUENCE [LARGE SCALE GENOMIC DNA]</scope>
    <source>
        <strain evidence="1 3">DSM 19299</strain>
    </source>
</reference>
<organism evidence="2 4">
    <name type="scientific">Chryseobacterium jejuense</name>
    <dbReference type="NCBI Taxonomy" id="445960"/>
    <lineage>
        <taxon>Bacteria</taxon>
        <taxon>Pseudomonadati</taxon>
        <taxon>Bacteroidota</taxon>
        <taxon>Flavobacteriia</taxon>
        <taxon>Flavobacteriales</taxon>
        <taxon>Weeksellaceae</taxon>
        <taxon>Chryseobacterium group</taxon>
        <taxon>Chryseobacterium</taxon>
    </lineage>
</organism>
<dbReference type="STRING" id="445960.SAMN05421542_2340"/>
<reference evidence="2 4" key="2">
    <citation type="submission" date="2018-06" db="EMBL/GenBank/DDBJ databases">
        <authorList>
            <consortium name="Pathogen Informatics"/>
            <person name="Doyle S."/>
        </authorList>
    </citation>
    <scope>NUCLEOTIDE SEQUENCE [LARGE SCALE GENOMIC DNA]</scope>
    <source>
        <strain evidence="2 4">NCTC13492</strain>
    </source>
</reference>
<keyword evidence="3" id="KW-1185">Reference proteome</keyword>
<name>A0A2X2VDV9_CHRJE</name>
<proteinExistence type="predicted"/>
<dbReference type="OrthoDB" id="9984741at2"/>
<evidence type="ECO:0000313" key="3">
    <source>
        <dbReference type="Proteomes" id="UP000199426"/>
    </source>
</evidence>
<dbReference type="Proteomes" id="UP000251670">
    <property type="component" value="Unassembled WGS sequence"/>
</dbReference>
<evidence type="ECO:0000313" key="2">
    <source>
        <dbReference type="EMBL" id="SQB27206.1"/>
    </source>
</evidence>
<dbReference type="EMBL" id="FNEG01000003">
    <property type="protein sequence ID" value="SDI94604.1"/>
    <property type="molecule type" value="Genomic_DNA"/>
</dbReference>
<dbReference type="AlphaFoldDB" id="A0A2X2VDV9"/>
<protein>
    <submittedName>
        <fullName evidence="2">Uncharacterized protein</fullName>
    </submittedName>
</protein>
<sequence>MAIPKKKRRIINVNQTEYYWRKESNNCLYIETGQSPNCIIKSYFENRYLYFAVPQVVKAVIEYTIKHKLNAKPLVIIENGLELFKAEIERHLQKENEVCDRKIKELNQRK</sequence>
<dbReference type="Proteomes" id="UP000199426">
    <property type="component" value="Unassembled WGS sequence"/>
</dbReference>
<dbReference type="RefSeq" id="WP_089736570.1">
    <property type="nucleotide sequence ID" value="NZ_FNEG01000003.1"/>
</dbReference>